<protein>
    <submittedName>
        <fullName evidence="1">Uncharacterized protein</fullName>
    </submittedName>
</protein>
<evidence type="ECO:0000313" key="1">
    <source>
        <dbReference type="EMBL" id="ELR13793.1"/>
    </source>
</evidence>
<reference evidence="1 2" key="1">
    <citation type="journal article" date="2013" name="Genome Biol.">
        <title>Genome of Acanthamoeba castellanii highlights extensive lateral gene transfer and early evolution of tyrosine kinase signaling.</title>
        <authorList>
            <person name="Clarke M."/>
            <person name="Lohan A.J."/>
            <person name="Liu B."/>
            <person name="Lagkouvardos I."/>
            <person name="Roy S."/>
            <person name="Zafar N."/>
            <person name="Bertelli C."/>
            <person name="Schilde C."/>
            <person name="Kianianmomeni A."/>
            <person name="Burglin T.R."/>
            <person name="Frech C."/>
            <person name="Turcotte B."/>
            <person name="Kopec K.O."/>
            <person name="Synnott J.M."/>
            <person name="Choo C."/>
            <person name="Paponov I."/>
            <person name="Finkler A."/>
            <person name="Soon Heng Tan C."/>
            <person name="Hutchins A.P."/>
            <person name="Weinmeier T."/>
            <person name="Rattei T."/>
            <person name="Chu J.S."/>
            <person name="Gimenez G."/>
            <person name="Irimia M."/>
            <person name="Rigden D.J."/>
            <person name="Fitzpatrick D.A."/>
            <person name="Lorenzo-Morales J."/>
            <person name="Bateman A."/>
            <person name="Chiu C.H."/>
            <person name="Tang P."/>
            <person name="Hegemann P."/>
            <person name="Fromm H."/>
            <person name="Raoult D."/>
            <person name="Greub G."/>
            <person name="Miranda-Saavedra D."/>
            <person name="Chen N."/>
            <person name="Nash P."/>
            <person name="Ginger M.L."/>
            <person name="Horn M."/>
            <person name="Schaap P."/>
            <person name="Caler L."/>
            <person name="Loftus B."/>
        </authorList>
    </citation>
    <scope>NUCLEOTIDE SEQUENCE [LARGE SCALE GENOMIC DNA]</scope>
    <source>
        <strain evidence="1 2">Neff</strain>
    </source>
</reference>
<dbReference type="EMBL" id="KB008074">
    <property type="protein sequence ID" value="ELR13793.1"/>
    <property type="molecule type" value="Genomic_DNA"/>
</dbReference>
<name>L8GM20_ACACF</name>
<gene>
    <name evidence="1" type="ORF">ACA1_076460</name>
</gene>
<dbReference type="Proteomes" id="UP000011083">
    <property type="component" value="Unassembled WGS sequence"/>
</dbReference>
<sequence>MSLCMKEWEKRVVKKVGKEWWNLKPMQRPHNVRTYLNQFTSTIHEWKGKWEGFMQQFSIKGKPIQRVTQVQFALLGLFMKHLPKINTVGEYCTHIQELHNTVSALLTDPAKADA</sequence>
<dbReference type="KEGG" id="acan:ACA1_076460"/>
<dbReference type="AlphaFoldDB" id="L8GM20"/>
<dbReference type="RefSeq" id="XP_004335806.1">
    <property type="nucleotide sequence ID" value="XM_004335758.1"/>
</dbReference>
<organism evidence="1 2">
    <name type="scientific">Acanthamoeba castellanii (strain ATCC 30010 / Neff)</name>
    <dbReference type="NCBI Taxonomy" id="1257118"/>
    <lineage>
        <taxon>Eukaryota</taxon>
        <taxon>Amoebozoa</taxon>
        <taxon>Discosea</taxon>
        <taxon>Longamoebia</taxon>
        <taxon>Centramoebida</taxon>
        <taxon>Acanthamoebidae</taxon>
        <taxon>Acanthamoeba</taxon>
    </lineage>
</organism>
<accession>L8GM20</accession>
<keyword evidence="2" id="KW-1185">Reference proteome</keyword>
<proteinExistence type="predicted"/>
<evidence type="ECO:0000313" key="2">
    <source>
        <dbReference type="Proteomes" id="UP000011083"/>
    </source>
</evidence>
<dbReference type="VEuPathDB" id="AmoebaDB:ACA1_076460"/>
<dbReference type="GeneID" id="14914430"/>